<keyword evidence="4" id="KW-1185">Reference proteome</keyword>
<dbReference type="InterPro" id="IPR001478">
    <property type="entry name" value="PDZ"/>
</dbReference>
<organism evidence="3 4">
    <name type="scientific">Paenibacillus oceani</name>
    <dbReference type="NCBI Taxonomy" id="2772510"/>
    <lineage>
        <taxon>Bacteria</taxon>
        <taxon>Bacillati</taxon>
        <taxon>Bacillota</taxon>
        <taxon>Bacilli</taxon>
        <taxon>Bacillales</taxon>
        <taxon>Paenibacillaceae</taxon>
        <taxon>Paenibacillus</taxon>
    </lineage>
</organism>
<proteinExistence type="predicted"/>
<dbReference type="Gene3D" id="2.30.42.10">
    <property type="match status" value="1"/>
</dbReference>
<dbReference type="SUPFAM" id="SSF50156">
    <property type="entry name" value="PDZ domain-like"/>
    <property type="match status" value="1"/>
</dbReference>
<keyword evidence="1" id="KW-0472">Membrane</keyword>
<evidence type="ECO:0000259" key="2">
    <source>
        <dbReference type="PROSITE" id="PS50106"/>
    </source>
</evidence>
<comment type="caution">
    <text evidence="3">The sequence shown here is derived from an EMBL/GenBank/DDBJ whole genome shotgun (WGS) entry which is preliminary data.</text>
</comment>
<dbReference type="PROSITE" id="PS50106">
    <property type="entry name" value="PDZ"/>
    <property type="match status" value="1"/>
</dbReference>
<accession>A0A927CD74</accession>
<evidence type="ECO:0000313" key="3">
    <source>
        <dbReference type="EMBL" id="MBD2863665.1"/>
    </source>
</evidence>
<keyword evidence="1" id="KW-0812">Transmembrane</keyword>
<dbReference type="EMBL" id="JACXJA010000021">
    <property type="protein sequence ID" value="MBD2863665.1"/>
    <property type="molecule type" value="Genomic_DNA"/>
</dbReference>
<feature type="transmembrane region" description="Helical" evidence="1">
    <location>
        <begin position="56"/>
        <end position="78"/>
    </location>
</feature>
<dbReference type="Pfam" id="PF17820">
    <property type="entry name" value="PDZ_6"/>
    <property type="match status" value="1"/>
</dbReference>
<dbReference type="Proteomes" id="UP000639396">
    <property type="component" value="Unassembled WGS sequence"/>
</dbReference>
<feature type="domain" description="PDZ" evidence="2">
    <location>
        <begin position="312"/>
        <end position="370"/>
    </location>
</feature>
<sequence length="430" mass="46936">MEIVAELARGVLRALLQLAAQPFYYIGILFVILQYHKQIVLERKLFSTRLHSMLDTAWKTVLWGIAAGMAASLVMAFVGATVPAGALIWLWVLSALLAVFRIRFICLAYSVGVLGMLHVITGWFPGLAEIPYVGAAVKPLQSLPISSLLALVGILHLLESFFVRKQGADMAMPLFVAGKRGKVIGGYQLQQFWPVPLLLLVPVQSAGAAAALPWTPLFGGDIWNAGWTFSALPVMLGFAERTVTRLPQQKAKRSASLLFFYSLAVLALAAGAEWLPGFVLIGSVLAIVLHEALLWWSGREEAEKPPYYVHNEQGLRILAVLPGSPASEMGLVAGEIIHKVNGIRVRTKEQLHEALGVNGAFCKLEVINTEGHSKFVQRALYSGDHHLLGVLLAPDEKVMYYLEERNVNWFTKAGRRSQAAPSAAKESGAL</sequence>
<feature type="transmembrane region" description="Helical" evidence="1">
    <location>
        <begin position="145"/>
        <end position="163"/>
    </location>
</feature>
<evidence type="ECO:0000313" key="4">
    <source>
        <dbReference type="Proteomes" id="UP000639396"/>
    </source>
</evidence>
<keyword evidence="1" id="KW-1133">Transmembrane helix</keyword>
<protein>
    <submittedName>
        <fullName evidence="3">PDZ domain-containing protein</fullName>
    </submittedName>
</protein>
<dbReference type="AlphaFoldDB" id="A0A927CD74"/>
<name>A0A927CD74_9BACL</name>
<feature type="transmembrane region" description="Helical" evidence="1">
    <location>
        <begin position="14"/>
        <end position="35"/>
    </location>
</feature>
<dbReference type="InterPro" id="IPR041489">
    <property type="entry name" value="PDZ_6"/>
</dbReference>
<evidence type="ECO:0000256" key="1">
    <source>
        <dbReference type="SAM" id="Phobius"/>
    </source>
</evidence>
<dbReference type="InterPro" id="IPR036034">
    <property type="entry name" value="PDZ_sf"/>
</dbReference>
<dbReference type="RefSeq" id="WP_190929290.1">
    <property type="nucleotide sequence ID" value="NZ_JACXJA010000021.1"/>
</dbReference>
<feature type="transmembrane region" description="Helical" evidence="1">
    <location>
        <begin position="255"/>
        <end position="272"/>
    </location>
</feature>
<gene>
    <name evidence="3" type="ORF">IDH45_16860</name>
</gene>
<reference evidence="3" key="1">
    <citation type="submission" date="2020-09" db="EMBL/GenBank/DDBJ databases">
        <title>A novel bacterium of genus Paenibacillus, isolated from South China Sea.</title>
        <authorList>
            <person name="Huang H."/>
            <person name="Mo K."/>
            <person name="Hu Y."/>
        </authorList>
    </citation>
    <scope>NUCLEOTIDE SEQUENCE</scope>
    <source>
        <strain evidence="3">IB182363</strain>
    </source>
</reference>
<feature type="transmembrane region" description="Helical" evidence="1">
    <location>
        <begin position="107"/>
        <end position="125"/>
    </location>
</feature>